<evidence type="ECO:0000313" key="8">
    <source>
        <dbReference type="EMBL" id="GMI37792.1"/>
    </source>
</evidence>
<organism evidence="8 9">
    <name type="scientific">Triparma retinervis</name>
    <dbReference type="NCBI Taxonomy" id="2557542"/>
    <lineage>
        <taxon>Eukaryota</taxon>
        <taxon>Sar</taxon>
        <taxon>Stramenopiles</taxon>
        <taxon>Ochrophyta</taxon>
        <taxon>Bolidophyceae</taxon>
        <taxon>Parmales</taxon>
        <taxon>Triparmaceae</taxon>
        <taxon>Triparma</taxon>
    </lineage>
</organism>
<dbReference type="InterPro" id="IPR011356">
    <property type="entry name" value="Leucine_aapep/pepB"/>
</dbReference>
<dbReference type="GO" id="GO:0005737">
    <property type="term" value="C:cytoplasm"/>
    <property type="evidence" value="ECO:0007669"/>
    <property type="project" value="InterPro"/>
</dbReference>
<evidence type="ECO:0000256" key="5">
    <source>
        <dbReference type="SAM" id="MobiDB-lite"/>
    </source>
</evidence>
<keyword evidence="6" id="KW-0472">Membrane</keyword>
<dbReference type="PRINTS" id="PR00481">
    <property type="entry name" value="LAMNOPPTDASE"/>
</dbReference>
<reference evidence="8" key="1">
    <citation type="submission" date="2022-07" db="EMBL/GenBank/DDBJ databases">
        <title>Genome analysis of Parmales, a sister group of diatoms, reveals the evolutionary specialization of diatoms from phago-mixotrophs to photoautotrophs.</title>
        <authorList>
            <person name="Ban H."/>
            <person name="Sato S."/>
            <person name="Yoshikawa S."/>
            <person name="Kazumasa Y."/>
            <person name="Nakamura Y."/>
            <person name="Ichinomiya M."/>
            <person name="Saitoh K."/>
            <person name="Sato N."/>
            <person name="Blanc-Mathieu R."/>
            <person name="Endo H."/>
            <person name="Kuwata A."/>
            <person name="Ogata H."/>
        </authorList>
    </citation>
    <scope>NUCLEOTIDE SEQUENCE</scope>
</reference>
<evidence type="ECO:0000259" key="7">
    <source>
        <dbReference type="PROSITE" id="PS00631"/>
    </source>
</evidence>
<evidence type="ECO:0000256" key="4">
    <source>
        <dbReference type="ARBA" id="ARBA00022801"/>
    </source>
</evidence>
<feature type="transmembrane region" description="Helical" evidence="6">
    <location>
        <begin position="6"/>
        <end position="31"/>
    </location>
</feature>
<dbReference type="AlphaFoldDB" id="A0A9W7L8I5"/>
<proteinExistence type="inferred from homology"/>
<keyword evidence="4" id="KW-0378">Hydrolase</keyword>
<feature type="non-terminal residue" evidence="8">
    <location>
        <position position="1"/>
    </location>
</feature>
<dbReference type="PANTHER" id="PTHR11963:SF20">
    <property type="entry name" value="PEPTIDASE B"/>
    <property type="match status" value="1"/>
</dbReference>
<keyword evidence="6" id="KW-0812">Transmembrane</keyword>
<dbReference type="PROSITE" id="PS00631">
    <property type="entry name" value="CYTOSOL_AP"/>
    <property type="match status" value="1"/>
</dbReference>
<evidence type="ECO:0000256" key="3">
    <source>
        <dbReference type="ARBA" id="ARBA00022670"/>
    </source>
</evidence>
<dbReference type="GO" id="GO:0006508">
    <property type="term" value="P:proteolysis"/>
    <property type="evidence" value="ECO:0007669"/>
    <property type="project" value="UniProtKB-KW"/>
</dbReference>
<dbReference type="Pfam" id="PF00883">
    <property type="entry name" value="Peptidase_M17"/>
    <property type="match status" value="1"/>
</dbReference>
<gene>
    <name evidence="8" type="ORF">TrRE_jg2988</name>
</gene>
<evidence type="ECO:0000256" key="2">
    <source>
        <dbReference type="ARBA" id="ARBA00022438"/>
    </source>
</evidence>
<name>A0A9W7L8I5_9STRA</name>
<comment type="caution">
    <text evidence="8">The sequence shown here is derived from an EMBL/GenBank/DDBJ whole genome shotgun (WGS) entry which is preliminary data.</text>
</comment>
<accession>A0A9W7L8I5</accession>
<evidence type="ECO:0000256" key="1">
    <source>
        <dbReference type="ARBA" id="ARBA00009528"/>
    </source>
</evidence>
<sequence length="232" mass="24097">DMGGAAHVIGLASAIISMGLNISLTVLVPAVENSVSSSSIRPLDVVTSLNGLTTEIGNTDAEGRLILADALALAAAGRPDLIVDFATLTGAARVALGTAVPAYFCNDDALSERLTKAGREKDDPLWRMPLYEGYNDRLKSRIADLRNVPSDGGMGGAITAALYLRNFVRPGSPSCPASPGGTGGEGGGGRDYEREDEEVPWIHFDVNGADGKGWGEAQGLRAALEMIKGMQA</sequence>
<dbReference type="EMBL" id="BRXZ01007990">
    <property type="protein sequence ID" value="GMI37792.1"/>
    <property type="molecule type" value="Genomic_DNA"/>
</dbReference>
<dbReference type="OrthoDB" id="412814at2759"/>
<dbReference type="Gene3D" id="3.40.630.10">
    <property type="entry name" value="Zn peptidases"/>
    <property type="match status" value="1"/>
</dbReference>
<dbReference type="InterPro" id="IPR000819">
    <property type="entry name" value="Peptidase_M17_C"/>
</dbReference>
<dbReference type="GO" id="GO:0030145">
    <property type="term" value="F:manganese ion binding"/>
    <property type="evidence" value="ECO:0007669"/>
    <property type="project" value="InterPro"/>
</dbReference>
<protein>
    <recommendedName>
        <fullName evidence="7">Cytosol aminopeptidase domain-containing protein</fullName>
    </recommendedName>
</protein>
<dbReference type="SUPFAM" id="SSF53187">
    <property type="entry name" value="Zn-dependent exopeptidases"/>
    <property type="match status" value="1"/>
</dbReference>
<feature type="domain" description="Cytosol aminopeptidase" evidence="7">
    <location>
        <begin position="58"/>
        <end position="65"/>
    </location>
</feature>
<keyword evidence="6" id="KW-1133">Transmembrane helix</keyword>
<dbReference type="Proteomes" id="UP001165082">
    <property type="component" value="Unassembled WGS sequence"/>
</dbReference>
<keyword evidence="2" id="KW-0031">Aminopeptidase</keyword>
<feature type="region of interest" description="Disordered" evidence="5">
    <location>
        <begin position="173"/>
        <end position="193"/>
    </location>
</feature>
<keyword evidence="9" id="KW-1185">Reference proteome</keyword>
<evidence type="ECO:0000256" key="6">
    <source>
        <dbReference type="SAM" id="Phobius"/>
    </source>
</evidence>
<comment type="similarity">
    <text evidence="1">Belongs to the peptidase M17 family.</text>
</comment>
<keyword evidence="3" id="KW-0645">Protease</keyword>
<dbReference type="GO" id="GO:0070006">
    <property type="term" value="F:metalloaminopeptidase activity"/>
    <property type="evidence" value="ECO:0007669"/>
    <property type="project" value="InterPro"/>
</dbReference>
<evidence type="ECO:0000313" key="9">
    <source>
        <dbReference type="Proteomes" id="UP001165082"/>
    </source>
</evidence>
<dbReference type="PANTHER" id="PTHR11963">
    <property type="entry name" value="LEUCINE AMINOPEPTIDASE-RELATED"/>
    <property type="match status" value="1"/>
</dbReference>